<dbReference type="Proteomes" id="UP000252733">
    <property type="component" value="Unassembled WGS sequence"/>
</dbReference>
<evidence type="ECO:0000313" key="2">
    <source>
        <dbReference type="EMBL" id="RCW36664.1"/>
    </source>
</evidence>
<evidence type="ECO:0008006" key="4">
    <source>
        <dbReference type="Google" id="ProtNLM"/>
    </source>
</evidence>
<proteinExistence type="predicted"/>
<evidence type="ECO:0000256" key="1">
    <source>
        <dbReference type="SAM" id="Phobius"/>
    </source>
</evidence>
<dbReference type="EMBL" id="QPIZ01000008">
    <property type="protein sequence ID" value="RCW36664.1"/>
    <property type="molecule type" value="Genomic_DNA"/>
</dbReference>
<gene>
    <name evidence="2" type="ORF">DFO77_108106</name>
</gene>
<keyword evidence="3" id="KW-1185">Reference proteome</keyword>
<keyword evidence="1" id="KW-1133">Transmembrane helix</keyword>
<keyword evidence="1" id="KW-0472">Membrane</keyword>
<feature type="transmembrane region" description="Helical" evidence="1">
    <location>
        <begin position="12"/>
        <end position="36"/>
    </location>
</feature>
<comment type="caution">
    <text evidence="2">The sequence shown here is derived from an EMBL/GenBank/DDBJ whole genome shotgun (WGS) entry which is preliminary data.</text>
</comment>
<reference evidence="2 3" key="1">
    <citation type="submission" date="2018-07" db="EMBL/GenBank/DDBJ databases">
        <title>Freshwater and sediment microbial communities from various areas in North America, analyzing microbe dynamics in response to fracking.</title>
        <authorList>
            <person name="Lamendella R."/>
        </authorList>
    </citation>
    <scope>NUCLEOTIDE SEQUENCE [LARGE SCALE GENOMIC DNA]</scope>
    <source>
        <strain evidence="2 3">160A</strain>
    </source>
</reference>
<feature type="transmembrane region" description="Helical" evidence="1">
    <location>
        <begin position="42"/>
        <end position="63"/>
    </location>
</feature>
<dbReference type="AlphaFoldDB" id="A0A368VAH1"/>
<accession>A0A368VAH1</accession>
<dbReference type="RefSeq" id="WP_114436889.1">
    <property type="nucleotide sequence ID" value="NZ_QPIZ01000008.1"/>
</dbReference>
<evidence type="ECO:0000313" key="3">
    <source>
        <dbReference type="Proteomes" id="UP000252733"/>
    </source>
</evidence>
<protein>
    <recommendedName>
        <fullName evidence="4">PH (Pleckstrin Homology) domain-containing protein</fullName>
    </recommendedName>
</protein>
<name>A0A368VAH1_9BACT</name>
<sequence>MIVNQKESARALMIFSGIWAGLVIVFALSFFELFYSPMWLRIGLAVVIGLIALFFYIGGYCYVHVEVENNANLMVKYYNLFPVGRKFKAFRIPLQNFHHHEIRFGAAGMVSKLVLFQRMQGGVAKYPPVGLSAMGKTGREKLSAFLRKLEKR</sequence>
<keyword evidence="1" id="KW-0812">Transmembrane</keyword>
<organism evidence="2 3">
    <name type="scientific">Marinilabilia salmonicolor</name>
    <dbReference type="NCBI Taxonomy" id="989"/>
    <lineage>
        <taxon>Bacteria</taxon>
        <taxon>Pseudomonadati</taxon>
        <taxon>Bacteroidota</taxon>
        <taxon>Bacteroidia</taxon>
        <taxon>Marinilabiliales</taxon>
        <taxon>Marinilabiliaceae</taxon>
        <taxon>Marinilabilia</taxon>
    </lineage>
</organism>